<evidence type="ECO:0000313" key="2">
    <source>
        <dbReference type="Proteomes" id="UP000694864"/>
    </source>
</evidence>
<reference evidence="2" key="1">
    <citation type="journal article" date="2014" name="Nat. Commun.">
        <title>The emerging biofuel crop Camelina sativa retains a highly undifferentiated hexaploid genome structure.</title>
        <authorList>
            <person name="Kagale S."/>
            <person name="Koh C."/>
            <person name="Nixon J."/>
            <person name="Bollina V."/>
            <person name="Clarke W.E."/>
            <person name="Tuteja R."/>
            <person name="Spillane C."/>
            <person name="Robinson S.J."/>
            <person name="Links M.G."/>
            <person name="Clarke C."/>
            <person name="Higgins E.E."/>
            <person name="Huebert T."/>
            <person name="Sharpe A.G."/>
            <person name="Parkin I.A."/>
        </authorList>
    </citation>
    <scope>NUCLEOTIDE SEQUENCE [LARGE SCALE GENOMIC DNA]</scope>
    <source>
        <strain evidence="2">cv. DH55</strain>
    </source>
</reference>
<dbReference type="InterPro" id="IPR015915">
    <property type="entry name" value="Kelch-typ_b-propeller"/>
</dbReference>
<dbReference type="Pfam" id="PF25210">
    <property type="entry name" value="Kelch_FKB95"/>
    <property type="match status" value="1"/>
</dbReference>
<dbReference type="Gene3D" id="2.120.10.80">
    <property type="entry name" value="Kelch-type beta propeller"/>
    <property type="match status" value="1"/>
</dbReference>
<reference evidence="3" key="2">
    <citation type="submission" date="2025-08" db="UniProtKB">
        <authorList>
            <consortium name="RefSeq"/>
        </authorList>
    </citation>
    <scope>IDENTIFICATION</scope>
    <source>
        <tissue evidence="3">Leaf</tissue>
    </source>
</reference>
<dbReference type="PANTHER" id="PTHR24414">
    <property type="entry name" value="F-BOX/KELCH-REPEAT PROTEIN SKIP4"/>
    <property type="match status" value="1"/>
</dbReference>
<organism evidence="2 3">
    <name type="scientific">Camelina sativa</name>
    <name type="common">False flax</name>
    <name type="synonym">Myagrum sativum</name>
    <dbReference type="NCBI Taxonomy" id="90675"/>
    <lineage>
        <taxon>Eukaryota</taxon>
        <taxon>Viridiplantae</taxon>
        <taxon>Streptophyta</taxon>
        <taxon>Embryophyta</taxon>
        <taxon>Tracheophyta</taxon>
        <taxon>Spermatophyta</taxon>
        <taxon>Magnoliopsida</taxon>
        <taxon>eudicotyledons</taxon>
        <taxon>Gunneridae</taxon>
        <taxon>Pentapetalae</taxon>
        <taxon>rosids</taxon>
        <taxon>malvids</taxon>
        <taxon>Brassicales</taxon>
        <taxon>Brassicaceae</taxon>
        <taxon>Camelineae</taxon>
        <taxon>Camelina</taxon>
    </lineage>
</organism>
<sequence length="192" mass="22318">MVHATLKTISIPNNEREKVSDKNLLVSVPTLNSPYISRWGGDLTAVGCNIYQLGNYDPSRVMFMDCRNHTWHKAPSMRVVRWYPNARVLDRKIYIAGGVKDCQSSDWIECFNTKTQIWEHMPSPSANFVQENNLIYNSLAIDGKLYLFGVRSNAVYKTKENRWDEIGLKEKGLSWASNLDYWVIDNIWFSYR</sequence>
<proteinExistence type="predicted"/>
<dbReference type="InterPro" id="IPR050354">
    <property type="entry name" value="F-box/kelch-repeat_ARATH"/>
</dbReference>
<dbReference type="InterPro" id="IPR057499">
    <property type="entry name" value="Kelch_FKB95"/>
</dbReference>
<protein>
    <submittedName>
        <fullName evidence="3">F-box/kelch-repeat protein At5g49000-like</fullName>
    </submittedName>
</protein>
<accession>A0ABM0URB3</accession>
<dbReference type="GeneID" id="104727515"/>
<evidence type="ECO:0000313" key="3">
    <source>
        <dbReference type="RefSeq" id="XP_010444916.1"/>
    </source>
</evidence>
<gene>
    <name evidence="3" type="primary">LOC104727515</name>
</gene>
<feature type="domain" description="FKB95-like N-terminal Kelch" evidence="1">
    <location>
        <begin position="13"/>
        <end position="191"/>
    </location>
</feature>
<name>A0ABM0URB3_CAMSA</name>
<dbReference type="Proteomes" id="UP000694864">
    <property type="component" value="Chromosome 11"/>
</dbReference>
<dbReference type="SUPFAM" id="SSF117281">
    <property type="entry name" value="Kelch motif"/>
    <property type="match status" value="1"/>
</dbReference>
<dbReference type="PANTHER" id="PTHR24414:SF23">
    <property type="entry name" value="F-BOX_KELCH-REPEAT PROTEIN SKIP6"/>
    <property type="match status" value="1"/>
</dbReference>
<dbReference type="RefSeq" id="XP_010444916.1">
    <property type="nucleotide sequence ID" value="XM_010446614.1"/>
</dbReference>
<evidence type="ECO:0000259" key="1">
    <source>
        <dbReference type="Pfam" id="PF25210"/>
    </source>
</evidence>
<keyword evidence="2" id="KW-1185">Reference proteome</keyword>